<name>A0ABS4GSY4_9BACL</name>
<dbReference type="Proteomes" id="UP001519343">
    <property type="component" value="Unassembled WGS sequence"/>
</dbReference>
<comment type="subcellular location">
    <subcellularLocation>
        <location evidence="1">Membrane</location>
        <topology evidence="1">Multi-pass membrane protein</topology>
    </subcellularLocation>
</comment>
<feature type="transmembrane region" description="Helical" evidence="6">
    <location>
        <begin position="254"/>
        <end position="277"/>
    </location>
</feature>
<dbReference type="RefSeq" id="WP_209811364.1">
    <property type="nucleotide sequence ID" value="NZ_JAGGKT010000010.1"/>
</dbReference>
<dbReference type="Gene3D" id="1.10.4160.10">
    <property type="entry name" value="Hydantoin permease"/>
    <property type="match status" value="1"/>
</dbReference>
<accession>A0ABS4GSY4</accession>
<dbReference type="InterPro" id="IPR001248">
    <property type="entry name" value="Pur-cyt_permease"/>
</dbReference>
<sequence length="489" mass="54432">MRKDSQVNQVNNDVYYGIIPILHKERIYGFWDILLVTGAWAIATWCYVQGGYIATLVGVKEAITSTLFGMTFSGLILCLAVLIPTRYGIDLWVYQRALFGYLGVVVMAVLAIMASFGYEAVNADLYANSITLLLDSAGIPVGEAWKPWIASTCIIFGGWIALRGPIAVKRATQIMVPSLMLVGVVIIFLVFRSYSFSELAAIKPLYPDAYGGPFENYMMVMEWNIAFIFAWFAALGVLARLVRNERTSYWGHVGGFSVIMAIFICIGALTALAMVAATGKESVDPTEWLIELGGPTLGILSLIFIGVANVTTQAVALYSFTVSTKIIKPDWNYKKVAIFWSVWCIVLLFWGRVFEYYSVFLAVVGATSGPMIALLLTDFYLVRKQRFSLKAIFQIKGNNAYKYTGGFNIPVLIAYGLGLYSYFLVYDPINYVIKSDIFLYTTATGLSMIVSAGVYYILSLFKPINQYLRKDVMDQEVQLEQSSDPSIHQ</sequence>
<feature type="transmembrane region" description="Helical" evidence="6">
    <location>
        <begin position="145"/>
        <end position="162"/>
    </location>
</feature>
<feature type="transmembrane region" description="Helical" evidence="6">
    <location>
        <begin position="297"/>
        <end position="320"/>
    </location>
</feature>
<feature type="transmembrane region" description="Helical" evidence="6">
    <location>
        <begin position="97"/>
        <end position="118"/>
    </location>
</feature>
<reference evidence="7 8" key="1">
    <citation type="submission" date="2021-03" db="EMBL/GenBank/DDBJ databases">
        <title>Genomic Encyclopedia of Type Strains, Phase IV (KMG-IV): sequencing the most valuable type-strain genomes for metagenomic binning, comparative biology and taxonomic classification.</title>
        <authorList>
            <person name="Goeker M."/>
        </authorList>
    </citation>
    <scope>NUCLEOTIDE SEQUENCE [LARGE SCALE GENOMIC DNA]</scope>
    <source>
        <strain evidence="7 8">DSM 24738</strain>
    </source>
</reference>
<evidence type="ECO:0000256" key="4">
    <source>
        <dbReference type="ARBA" id="ARBA00022989"/>
    </source>
</evidence>
<dbReference type="InterPro" id="IPR045225">
    <property type="entry name" value="Uracil/uridine/allantoin_perm"/>
</dbReference>
<feature type="transmembrane region" description="Helical" evidence="6">
    <location>
        <begin position="223"/>
        <end position="242"/>
    </location>
</feature>
<comment type="similarity">
    <text evidence="2">Belongs to the purine-cytosine permease (2.A.39) family.</text>
</comment>
<evidence type="ECO:0000256" key="5">
    <source>
        <dbReference type="ARBA" id="ARBA00023136"/>
    </source>
</evidence>
<gene>
    <name evidence="7" type="ORF">J2Z37_003372</name>
</gene>
<keyword evidence="8" id="KW-1185">Reference proteome</keyword>
<evidence type="ECO:0000313" key="8">
    <source>
        <dbReference type="Proteomes" id="UP001519343"/>
    </source>
</evidence>
<feature type="transmembrane region" description="Helical" evidence="6">
    <location>
        <begin position="403"/>
        <end position="425"/>
    </location>
</feature>
<protein>
    <submittedName>
        <fullName evidence="7">NCS1 family nucleobase:cation symporter-1</fullName>
    </submittedName>
</protein>
<feature type="transmembrane region" description="Helical" evidence="6">
    <location>
        <begin position="332"/>
        <end position="350"/>
    </location>
</feature>
<evidence type="ECO:0000313" key="7">
    <source>
        <dbReference type="EMBL" id="MBP1933359.1"/>
    </source>
</evidence>
<feature type="transmembrane region" description="Helical" evidence="6">
    <location>
        <begin position="356"/>
        <end position="382"/>
    </location>
</feature>
<keyword evidence="4 6" id="KW-1133">Transmembrane helix</keyword>
<evidence type="ECO:0000256" key="3">
    <source>
        <dbReference type="ARBA" id="ARBA00022692"/>
    </source>
</evidence>
<evidence type="ECO:0000256" key="6">
    <source>
        <dbReference type="SAM" id="Phobius"/>
    </source>
</evidence>
<keyword evidence="5 6" id="KW-0472">Membrane</keyword>
<dbReference type="PANTHER" id="PTHR30618">
    <property type="entry name" value="NCS1 FAMILY PURINE/PYRIMIDINE TRANSPORTER"/>
    <property type="match status" value="1"/>
</dbReference>
<feature type="transmembrane region" description="Helical" evidence="6">
    <location>
        <begin position="437"/>
        <end position="461"/>
    </location>
</feature>
<dbReference type="EMBL" id="JAGGKT010000010">
    <property type="protein sequence ID" value="MBP1933359.1"/>
    <property type="molecule type" value="Genomic_DNA"/>
</dbReference>
<proteinExistence type="inferred from homology"/>
<evidence type="ECO:0000256" key="2">
    <source>
        <dbReference type="ARBA" id="ARBA00008974"/>
    </source>
</evidence>
<feature type="transmembrane region" description="Helical" evidence="6">
    <location>
        <begin position="28"/>
        <end position="50"/>
    </location>
</feature>
<feature type="transmembrane region" description="Helical" evidence="6">
    <location>
        <begin position="62"/>
        <end position="85"/>
    </location>
</feature>
<keyword evidence="3 6" id="KW-0812">Transmembrane</keyword>
<dbReference type="PANTHER" id="PTHR30618:SF0">
    <property type="entry name" value="PURINE-URACIL PERMEASE NCS1"/>
    <property type="match status" value="1"/>
</dbReference>
<organism evidence="7 8">
    <name type="scientific">Ammoniphilus resinae</name>
    <dbReference type="NCBI Taxonomy" id="861532"/>
    <lineage>
        <taxon>Bacteria</taxon>
        <taxon>Bacillati</taxon>
        <taxon>Bacillota</taxon>
        <taxon>Bacilli</taxon>
        <taxon>Bacillales</taxon>
        <taxon>Paenibacillaceae</taxon>
        <taxon>Aneurinibacillus group</taxon>
        <taxon>Ammoniphilus</taxon>
    </lineage>
</organism>
<evidence type="ECO:0000256" key="1">
    <source>
        <dbReference type="ARBA" id="ARBA00004141"/>
    </source>
</evidence>
<comment type="caution">
    <text evidence="7">The sequence shown here is derived from an EMBL/GenBank/DDBJ whole genome shotgun (WGS) entry which is preliminary data.</text>
</comment>
<dbReference type="Pfam" id="PF02133">
    <property type="entry name" value="Transp_cyt_pur"/>
    <property type="match status" value="1"/>
</dbReference>
<feature type="transmembrane region" description="Helical" evidence="6">
    <location>
        <begin position="174"/>
        <end position="194"/>
    </location>
</feature>